<dbReference type="STRING" id="563176.SAMN04488090_0368"/>
<dbReference type="OrthoDB" id="5497289at2"/>
<evidence type="ECO:0000256" key="2">
    <source>
        <dbReference type="ARBA" id="ARBA00022801"/>
    </source>
</evidence>
<feature type="domain" description="CD-NTase-associated protein 12/Pycsar effector protein TIR" evidence="10">
    <location>
        <begin position="4"/>
        <end position="127"/>
    </location>
</feature>
<proteinExistence type="inferred from homology"/>
<evidence type="ECO:0000256" key="7">
    <source>
        <dbReference type="ARBA" id="ARBA00034355"/>
    </source>
</evidence>
<evidence type="ECO:0000256" key="6">
    <source>
        <dbReference type="ARBA" id="ARBA00034339"/>
    </source>
</evidence>
<gene>
    <name evidence="12" type="ORF">SAMN04488090_0368</name>
</gene>
<dbReference type="GO" id="GO:0051607">
    <property type="term" value="P:defense response to virus"/>
    <property type="evidence" value="ECO:0007669"/>
    <property type="project" value="UniProtKB-KW"/>
</dbReference>
<evidence type="ECO:0000259" key="10">
    <source>
        <dbReference type="Pfam" id="PF10137"/>
    </source>
</evidence>
<evidence type="ECO:0000256" key="3">
    <source>
        <dbReference type="ARBA" id="ARBA00023118"/>
    </source>
</evidence>
<evidence type="ECO:0000313" key="13">
    <source>
        <dbReference type="Proteomes" id="UP000198901"/>
    </source>
</evidence>
<dbReference type="CDD" id="cd22659">
    <property type="entry name" value="STING_bact-like"/>
    <property type="match status" value="1"/>
</dbReference>
<evidence type="ECO:0000256" key="5">
    <source>
        <dbReference type="ARBA" id="ARBA00034327"/>
    </source>
</evidence>
<protein>
    <recommendedName>
        <fullName evidence="6">CD-NTase-associated protein 12</fullName>
        <ecNumber evidence="5">3.2.2.5</ecNumber>
    </recommendedName>
    <alternativeName>
        <fullName evidence="7">NAD(+) hydrolase</fullName>
    </alternativeName>
    <alternativeName>
        <fullName evidence="8">TIR-STING</fullName>
    </alternativeName>
</protein>
<dbReference type="RefSeq" id="WP_093196931.1">
    <property type="nucleotide sequence ID" value="NZ_FNGS01000001.1"/>
</dbReference>
<feature type="domain" description="Prokaryotic STING" evidence="11">
    <location>
        <begin position="156"/>
        <end position="291"/>
    </location>
</feature>
<organism evidence="12 13">
    <name type="scientific">Siphonobacter aquaeclarae</name>
    <dbReference type="NCBI Taxonomy" id="563176"/>
    <lineage>
        <taxon>Bacteria</taxon>
        <taxon>Pseudomonadati</taxon>
        <taxon>Bacteroidota</taxon>
        <taxon>Cytophagia</taxon>
        <taxon>Cytophagales</taxon>
        <taxon>Cytophagaceae</taxon>
        <taxon>Siphonobacter</taxon>
    </lineage>
</organism>
<accession>A0A1G9I862</accession>
<dbReference type="GO" id="GO:0050135">
    <property type="term" value="F:NADP+ nucleosidase activity"/>
    <property type="evidence" value="ECO:0007669"/>
    <property type="project" value="InterPro"/>
</dbReference>
<keyword evidence="13" id="KW-1185">Reference proteome</keyword>
<comment type="catalytic activity">
    <reaction evidence="9">
        <text>NAD(+) + H2O = ADP-D-ribose + nicotinamide + H(+)</text>
        <dbReference type="Rhea" id="RHEA:16301"/>
        <dbReference type="ChEBI" id="CHEBI:15377"/>
        <dbReference type="ChEBI" id="CHEBI:15378"/>
        <dbReference type="ChEBI" id="CHEBI:17154"/>
        <dbReference type="ChEBI" id="CHEBI:57540"/>
        <dbReference type="ChEBI" id="CHEBI:57967"/>
        <dbReference type="EC" id="3.2.2.5"/>
    </reaction>
</comment>
<keyword evidence="2" id="KW-0378">Hydrolase</keyword>
<dbReference type="InterPro" id="IPR019302">
    <property type="entry name" value="CAP12/PCTIR_TIR_dom"/>
</dbReference>
<dbReference type="Pfam" id="PF20300">
    <property type="entry name" value="prok_STING"/>
    <property type="match status" value="1"/>
</dbReference>
<sequence length="318" mass="36226">MKKRLFIGSSSEELELAHAAKLLLEQDFDVTIWNDTVWDSAVFRINQNFLSDLLKASLKFDFGILIGSKDDKVEYRGTSALQPRDNILFELGLFLGRLGPNKCAFLIEKDIKVLSDVQGITLARFDKSKPAEFNQAVIRIRDAFNSSSNNDINFFPSATLAAVYFENLVAPTCKFLIKNKGYKLNGIQYEKFKLKIIIPDKIVVDPNIAFEKIKSKLSTTKIDIDYSGRPRSIHHETIIKDNIIEFIDFPTIITGINFAISNLLPSEFNDLTSDYNLIVERELEKFILTLKQLLLRNNFDEDVEIIREGTFNKNGANV</sequence>
<dbReference type="EMBL" id="FNGS01000001">
    <property type="protein sequence ID" value="SDL21245.1"/>
    <property type="molecule type" value="Genomic_DNA"/>
</dbReference>
<dbReference type="GO" id="GO:0000166">
    <property type="term" value="F:nucleotide binding"/>
    <property type="evidence" value="ECO:0007669"/>
    <property type="project" value="UniProtKB-KW"/>
</dbReference>
<comment type="similarity">
    <text evidence="4">In the C-terminal section; belongs to the bacterial STING family.</text>
</comment>
<evidence type="ECO:0000256" key="1">
    <source>
        <dbReference type="ARBA" id="ARBA00022741"/>
    </source>
</evidence>
<dbReference type="InterPro" id="IPR046876">
    <property type="entry name" value="Prok_STING"/>
</dbReference>
<name>A0A1G9I862_9BACT</name>
<evidence type="ECO:0000256" key="4">
    <source>
        <dbReference type="ARBA" id="ARBA00034315"/>
    </source>
</evidence>
<evidence type="ECO:0000256" key="9">
    <source>
        <dbReference type="ARBA" id="ARBA00049230"/>
    </source>
</evidence>
<dbReference type="GO" id="GO:0003953">
    <property type="term" value="F:NAD+ nucleosidase activity"/>
    <property type="evidence" value="ECO:0007669"/>
    <property type="project" value="UniProtKB-EC"/>
</dbReference>
<dbReference type="AlphaFoldDB" id="A0A1G9I862"/>
<dbReference type="Pfam" id="PF10137">
    <property type="entry name" value="CAP12-PCTIR_TIR"/>
    <property type="match status" value="1"/>
</dbReference>
<keyword evidence="1" id="KW-0547">Nucleotide-binding</keyword>
<dbReference type="EC" id="3.2.2.5" evidence="5"/>
<evidence type="ECO:0000259" key="11">
    <source>
        <dbReference type="Pfam" id="PF20300"/>
    </source>
</evidence>
<dbReference type="Proteomes" id="UP000198901">
    <property type="component" value="Unassembled WGS sequence"/>
</dbReference>
<keyword evidence="3" id="KW-0051">Antiviral defense</keyword>
<reference evidence="12 13" key="1">
    <citation type="submission" date="2016-10" db="EMBL/GenBank/DDBJ databases">
        <authorList>
            <person name="de Groot N.N."/>
        </authorList>
    </citation>
    <scope>NUCLEOTIDE SEQUENCE [LARGE SCALE GENOMIC DNA]</scope>
    <source>
        <strain evidence="12 13">DSM 21668</strain>
    </source>
</reference>
<evidence type="ECO:0000256" key="8">
    <source>
        <dbReference type="ARBA" id="ARBA00034366"/>
    </source>
</evidence>
<evidence type="ECO:0000313" key="12">
    <source>
        <dbReference type="EMBL" id="SDL21245.1"/>
    </source>
</evidence>